<feature type="chain" id="PRO_5020415996" evidence="1">
    <location>
        <begin position="23"/>
        <end position="172"/>
    </location>
</feature>
<evidence type="ECO:0000313" key="2">
    <source>
        <dbReference type="EMBL" id="QBZ60507.1"/>
    </source>
</evidence>
<sequence length="172" mass="19265">MLGQSFIVYSLLMFSLQHVVTAKSDGESDSDTSHPNVLPFGINYSPNFLAKNGGLTAKAVSKMFNGHAPVRTCLYYSELRDYYKKNFPDGTNYIYGIDKLKKKIIEPYTDFIGTRRRWDGVDILNDGVAASELVKAAPIPWNSITGWWIIGPGYDPNEFHKKSLSGFKMPTA</sequence>
<gene>
    <name evidence="2" type="ORF">PoMZ_07449</name>
</gene>
<keyword evidence="1" id="KW-0732">Signal</keyword>
<reference evidence="2 3" key="1">
    <citation type="journal article" date="2019" name="Mol. Biol. Evol.">
        <title>Blast fungal genomes show frequent chromosomal changes, gene gains and losses, and effector gene turnover.</title>
        <authorList>
            <person name="Gomez Luciano L.B."/>
            <person name="Jason Tsai I."/>
            <person name="Chuma I."/>
            <person name="Tosa Y."/>
            <person name="Chen Y.H."/>
            <person name="Li J.Y."/>
            <person name="Li M.Y."/>
            <person name="Jade Lu M.Y."/>
            <person name="Nakayashiki H."/>
            <person name="Li W.H."/>
        </authorList>
    </citation>
    <scope>NUCLEOTIDE SEQUENCE [LARGE SCALE GENOMIC DNA]</scope>
    <source>
        <strain evidence="2">MZ5-1-6</strain>
    </source>
</reference>
<organism evidence="2 3">
    <name type="scientific">Pyricularia oryzae</name>
    <name type="common">Rice blast fungus</name>
    <name type="synonym">Magnaporthe oryzae</name>
    <dbReference type="NCBI Taxonomy" id="318829"/>
    <lineage>
        <taxon>Eukaryota</taxon>
        <taxon>Fungi</taxon>
        <taxon>Dikarya</taxon>
        <taxon>Ascomycota</taxon>
        <taxon>Pezizomycotina</taxon>
        <taxon>Sordariomycetes</taxon>
        <taxon>Sordariomycetidae</taxon>
        <taxon>Magnaporthales</taxon>
        <taxon>Pyriculariaceae</taxon>
        <taxon>Pyricularia</taxon>
    </lineage>
</organism>
<evidence type="ECO:0000313" key="3">
    <source>
        <dbReference type="Proteomes" id="UP000294847"/>
    </source>
</evidence>
<dbReference type="Proteomes" id="UP000294847">
    <property type="component" value="Chromosome 4"/>
</dbReference>
<accession>A0A4P7NF47</accession>
<proteinExistence type="predicted"/>
<dbReference type="AlphaFoldDB" id="A0A4P7NF47"/>
<feature type="signal peptide" evidence="1">
    <location>
        <begin position="1"/>
        <end position="22"/>
    </location>
</feature>
<name>A0A4P7NF47_PYROR</name>
<protein>
    <submittedName>
        <fullName evidence="2">Uncharacterized protein</fullName>
    </submittedName>
</protein>
<dbReference type="EMBL" id="CP034207">
    <property type="protein sequence ID" value="QBZ60507.1"/>
    <property type="molecule type" value="Genomic_DNA"/>
</dbReference>
<evidence type="ECO:0000256" key="1">
    <source>
        <dbReference type="SAM" id="SignalP"/>
    </source>
</evidence>